<evidence type="ECO:0000256" key="2">
    <source>
        <dbReference type="SAM" id="MobiDB-lite"/>
    </source>
</evidence>
<feature type="transmembrane region" description="Helical" evidence="3">
    <location>
        <begin position="6"/>
        <end position="26"/>
    </location>
</feature>
<keyword evidence="3" id="KW-0472">Membrane</keyword>
<dbReference type="Gene3D" id="2.40.50.100">
    <property type="match status" value="1"/>
</dbReference>
<name>A0ABT8E795_9BACL</name>
<evidence type="ECO:0000259" key="4">
    <source>
        <dbReference type="Pfam" id="PF25984"/>
    </source>
</evidence>
<dbReference type="RefSeq" id="WP_290399865.1">
    <property type="nucleotide sequence ID" value="NZ_JAUHLN010000002.1"/>
</dbReference>
<dbReference type="InterPro" id="IPR058639">
    <property type="entry name" value="BSH_YknX-like"/>
</dbReference>
<dbReference type="Gene3D" id="2.40.30.170">
    <property type="match status" value="1"/>
</dbReference>
<protein>
    <submittedName>
        <fullName evidence="7">Efflux RND transporter periplasmic adaptor subunit</fullName>
    </submittedName>
</protein>
<feature type="region of interest" description="Disordered" evidence="2">
    <location>
        <begin position="356"/>
        <end position="385"/>
    </location>
</feature>
<keyword evidence="1" id="KW-0813">Transport</keyword>
<dbReference type="Pfam" id="PF25990">
    <property type="entry name" value="Beta-barrel_YknX"/>
    <property type="match status" value="1"/>
</dbReference>
<keyword evidence="8" id="KW-1185">Reference proteome</keyword>
<feature type="domain" description="YknX-like barrel-sandwich hybrid" evidence="4">
    <location>
        <begin position="64"/>
        <end position="211"/>
    </location>
</feature>
<gene>
    <name evidence="7" type="ORF">QYF49_12200</name>
</gene>
<evidence type="ECO:0000313" key="7">
    <source>
        <dbReference type="EMBL" id="MDN4073765.1"/>
    </source>
</evidence>
<evidence type="ECO:0000259" key="6">
    <source>
        <dbReference type="Pfam" id="PF25990"/>
    </source>
</evidence>
<evidence type="ECO:0000256" key="3">
    <source>
        <dbReference type="SAM" id="Phobius"/>
    </source>
</evidence>
<evidence type="ECO:0000259" key="5">
    <source>
        <dbReference type="Pfam" id="PF25989"/>
    </source>
</evidence>
<keyword evidence="3" id="KW-1133">Transmembrane helix</keyword>
<feature type="domain" description="YknX-like C-terminal permuted SH3-like" evidence="5">
    <location>
        <begin position="298"/>
        <end position="365"/>
    </location>
</feature>
<proteinExistence type="predicted"/>
<sequence>MNKKIIYLGIGLFSAFLLAVNGWIFFKDKSAFARVQNVHLEPARVMDIKRTVITQGIVEPAENEKFYIQDTLGYVKEIEVKAGDEVTPGTVLYTYENPKLEKEIRSLEQEKEENTVKETYYKDLQTKLQTQSAALGTDKKEEGKKNQLEKEQSKAKMESDLAAARNSSIDEQLTKLREEKENLSIKSNTQGVVKNVNQGASAGNTPVVEIVSKDDVQIKGNMSETVSLLVEAGEKAVILSPVMEDKQWRGTVSQFQEAVKGKEGTKFPVIVKVDQQNNFKTGQHLKLKMTPVLKEKAVVIPISSLLKSKEKPFVYTVQEGYLKKRAVRTGLTYGKWIEVKGGITTEDMVVSDPTPYLTENTEVNVPKANKHKNKTVKDSKKDAPQ</sequence>
<dbReference type="InterPro" id="IPR058637">
    <property type="entry name" value="YknX-like_C"/>
</dbReference>
<dbReference type="Gene3D" id="2.40.420.20">
    <property type="match status" value="1"/>
</dbReference>
<reference evidence="7" key="1">
    <citation type="submission" date="2023-06" db="EMBL/GenBank/DDBJ databases">
        <title>Draft Genome Sequences of Representative Paenibacillus Polymyxa, Bacillus cereus, Fictibacillus sp., and Brevibacillus agri Strains Isolated from Amazonian Dark Earth.</title>
        <authorList>
            <person name="Pellegrinetti T.A."/>
            <person name="Cunha I.C.M."/>
            <person name="Chaves M.G."/>
            <person name="Freitas A.S."/>
            <person name="Silva A.V.R."/>
            <person name="Tsai S.M."/>
            <person name="Mendes L.W."/>
        </authorList>
    </citation>
    <scope>NUCLEOTIDE SEQUENCE</scope>
    <source>
        <strain evidence="7">CENA-BCM004</strain>
    </source>
</reference>
<comment type="caution">
    <text evidence="7">The sequence shown here is derived from an EMBL/GenBank/DDBJ whole genome shotgun (WGS) entry which is preliminary data.</text>
</comment>
<keyword evidence="3" id="KW-0812">Transmembrane</keyword>
<feature type="domain" description="YknX-like beta-barrel" evidence="6">
    <location>
        <begin position="217"/>
        <end position="287"/>
    </location>
</feature>
<dbReference type="EMBL" id="JAUHLN010000002">
    <property type="protein sequence ID" value="MDN4073765.1"/>
    <property type="molecule type" value="Genomic_DNA"/>
</dbReference>
<dbReference type="PANTHER" id="PTHR30097:SF4">
    <property type="entry name" value="SLR6042 PROTEIN"/>
    <property type="match status" value="1"/>
</dbReference>
<organism evidence="7 8">
    <name type="scientific">Fictibacillus terranigra</name>
    <dbReference type="NCBI Taxonomy" id="3058424"/>
    <lineage>
        <taxon>Bacteria</taxon>
        <taxon>Bacillati</taxon>
        <taxon>Bacillota</taxon>
        <taxon>Bacilli</taxon>
        <taxon>Bacillales</taxon>
        <taxon>Fictibacillaceae</taxon>
        <taxon>Fictibacillus</taxon>
    </lineage>
</organism>
<evidence type="ECO:0000313" key="8">
    <source>
        <dbReference type="Proteomes" id="UP001168694"/>
    </source>
</evidence>
<accession>A0ABT8E795</accession>
<dbReference type="Pfam" id="PF25984">
    <property type="entry name" value="BSH_YknX"/>
    <property type="match status" value="1"/>
</dbReference>
<dbReference type="PANTHER" id="PTHR30097">
    <property type="entry name" value="CATION EFFLUX SYSTEM PROTEIN CUSB"/>
    <property type="match status" value="1"/>
</dbReference>
<feature type="region of interest" description="Disordered" evidence="2">
    <location>
        <begin position="132"/>
        <end position="166"/>
    </location>
</feature>
<dbReference type="Pfam" id="PF25989">
    <property type="entry name" value="YknX_C"/>
    <property type="match status" value="1"/>
</dbReference>
<evidence type="ECO:0000256" key="1">
    <source>
        <dbReference type="ARBA" id="ARBA00022448"/>
    </source>
</evidence>
<dbReference type="InterPro" id="IPR058636">
    <property type="entry name" value="Beta-barrel_YknX"/>
</dbReference>
<dbReference type="Proteomes" id="UP001168694">
    <property type="component" value="Unassembled WGS sequence"/>
</dbReference>
<feature type="compositionally biased region" description="Basic and acidic residues" evidence="2">
    <location>
        <begin position="375"/>
        <end position="385"/>
    </location>
</feature>
<dbReference type="InterPro" id="IPR051909">
    <property type="entry name" value="MFP_Cation_Efflux"/>
</dbReference>
<feature type="compositionally biased region" description="Basic and acidic residues" evidence="2">
    <location>
        <begin position="137"/>
        <end position="159"/>
    </location>
</feature>